<dbReference type="Pfam" id="PF03610">
    <property type="entry name" value="EIIA-man"/>
    <property type="match status" value="1"/>
</dbReference>
<keyword evidence="3" id="KW-0963">Cytoplasm</keyword>
<evidence type="ECO:0000256" key="2">
    <source>
        <dbReference type="ARBA" id="ARBA00022448"/>
    </source>
</evidence>
<evidence type="ECO:0000256" key="1">
    <source>
        <dbReference type="ARBA" id="ARBA00004496"/>
    </source>
</evidence>
<keyword evidence="5" id="KW-0808">Transferase</keyword>
<proteinExistence type="predicted"/>
<dbReference type="Gene3D" id="3.40.50.510">
    <property type="entry name" value="Phosphotransferase system, mannose-type IIA component"/>
    <property type="match status" value="1"/>
</dbReference>
<dbReference type="SUPFAM" id="SSF53062">
    <property type="entry name" value="PTS system fructose IIA component-like"/>
    <property type="match status" value="1"/>
</dbReference>
<dbReference type="InterPro" id="IPR051471">
    <property type="entry name" value="Bacterial_PTS_sugar_comp"/>
</dbReference>
<protein>
    <submittedName>
        <fullName evidence="9">PTS sugar transporter subunit IIA</fullName>
    </submittedName>
</protein>
<comment type="subcellular location">
    <subcellularLocation>
        <location evidence="1">Cytoplasm</location>
    </subcellularLocation>
</comment>
<keyword evidence="6" id="KW-0598">Phosphotransferase system</keyword>
<dbReference type="InterPro" id="IPR004701">
    <property type="entry name" value="PTS_EIIA_man-typ"/>
</dbReference>
<dbReference type="RefSeq" id="WP_070652195.1">
    <property type="nucleotide sequence ID" value="NZ_CP132484.1"/>
</dbReference>
<evidence type="ECO:0000256" key="7">
    <source>
        <dbReference type="ARBA" id="ARBA00022777"/>
    </source>
</evidence>
<dbReference type="CDD" id="cd00006">
    <property type="entry name" value="PTS_IIA_man"/>
    <property type="match status" value="1"/>
</dbReference>
<dbReference type="GO" id="GO:0016301">
    <property type="term" value="F:kinase activity"/>
    <property type="evidence" value="ECO:0007669"/>
    <property type="project" value="UniProtKB-KW"/>
</dbReference>
<gene>
    <name evidence="9" type="ORF">LACZS2_002003</name>
</gene>
<keyword evidence="2" id="KW-0813">Transport</keyword>
<dbReference type="AlphaFoldDB" id="A0ABD7Z776"/>
<name>A0ABD7Z776_LACZE</name>
<dbReference type="GO" id="GO:0009401">
    <property type="term" value="P:phosphoenolpyruvate-dependent sugar phosphotransferase system"/>
    <property type="evidence" value="ECO:0007669"/>
    <property type="project" value="UniProtKB-KW"/>
</dbReference>
<keyword evidence="7" id="KW-0418">Kinase</keyword>
<evidence type="ECO:0000313" key="9">
    <source>
        <dbReference type="EMBL" id="WLV82814.1"/>
    </source>
</evidence>
<keyword evidence="10" id="KW-1185">Reference proteome</keyword>
<dbReference type="Proteomes" id="UP001229832">
    <property type="component" value="Chromosome"/>
</dbReference>
<feature type="domain" description="PTS EIIA type-4" evidence="8">
    <location>
        <begin position="1"/>
        <end position="129"/>
    </location>
</feature>
<dbReference type="InterPro" id="IPR033887">
    <property type="entry name" value="PTS_IIA_man"/>
</dbReference>
<dbReference type="InterPro" id="IPR036662">
    <property type="entry name" value="PTS_EIIA_man-typ_sf"/>
</dbReference>
<evidence type="ECO:0000313" key="10">
    <source>
        <dbReference type="Proteomes" id="UP001229832"/>
    </source>
</evidence>
<dbReference type="PANTHER" id="PTHR33799">
    <property type="entry name" value="PTS PERMEASE-RELATED-RELATED"/>
    <property type="match status" value="1"/>
</dbReference>
<evidence type="ECO:0000256" key="4">
    <source>
        <dbReference type="ARBA" id="ARBA00022597"/>
    </source>
</evidence>
<dbReference type="EMBL" id="CP132485">
    <property type="protein sequence ID" value="WLV82814.1"/>
    <property type="molecule type" value="Genomic_DNA"/>
</dbReference>
<evidence type="ECO:0000259" key="8">
    <source>
        <dbReference type="PROSITE" id="PS51096"/>
    </source>
</evidence>
<dbReference type="PANTHER" id="PTHR33799:SF1">
    <property type="entry name" value="PTS SYSTEM MANNOSE-SPECIFIC EIIAB COMPONENT-RELATED"/>
    <property type="match status" value="1"/>
</dbReference>
<dbReference type="GO" id="GO:0005737">
    <property type="term" value="C:cytoplasm"/>
    <property type="evidence" value="ECO:0007669"/>
    <property type="project" value="UniProtKB-SubCell"/>
</dbReference>
<dbReference type="PROSITE" id="PS51096">
    <property type="entry name" value="PTS_EIIA_TYPE_4"/>
    <property type="match status" value="1"/>
</dbReference>
<organism evidence="9 10">
    <name type="scientific">Lacticaseibacillus zeae subsp. silagei</name>
    <dbReference type="NCBI Taxonomy" id="3068307"/>
    <lineage>
        <taxon>Bacteria</taxon>
        <taxon>Bacillati</taxon>
        <taxon>Bacillota</taxon>
        <taxon>Bacilli</taxon>
        <taxon>Lactobacillales</taxon>
        <taxon>Lactobacillaceae</taxon>
        <taxon>Lacticaseibacillus</taxon>
    </lineage>
</organism>
<sequence>MIGVLVVTHGELAAGFKNSVHLIMGEQEHFDTLGLFEGNDFGKFKEEIHDKIVDLDSGDGVAVLVDLLGASPYNATAMNMSRLDDEQHQVRLITGVNLPMLIETLSTRNDHQSLTDFVKTAIESGKNGVEELAVKRGVDQN</sequence>
<accession>A0ABD7Z776</accession>
<keyword evidence="4 9" id="KW-0762">Sugar transport</keyword>
<evidence type="ECO:0000256" key="6">
    <source>
        <dbReference type="ARBA" id="ARBA00022683"/>
    </source>
</evidence>
<evidence type="ECO:0000256" key="5">
    <source>
        <dbReference type="ARBA" id="ARBA00022679"/>
    </source>
</evidence>
<dbReference type="GeneID" id="93269675"/>
<reference evidence="9 10" key="1">
    <citation type="submission" date="2023-08" db="EMBL/GenBank/DDBJ databases">
        <authorList>
            <person name="Buchebner-Jance M."/>
        </authorList>
    </citation>
    <scope>NUCLEOTIDE SEQUENCE [LARGE SCALE GENOMIC DNA]</scope>
    <source>
        <strain evidence="9 10">NCIMB 15475</strain>
    </source>
</reference>
<evidence type="ECO:0000256" key="3">
    <source>
        <dbReference type="ARBA" id="ARBA00022490"/>
    </source>
</evidence>